<dbReference type="Proteomes" id="UP000198702">
    <property type="component" value="Unassembled WGS sequence"/>
</dbReference>
<evidence type="ECO:0000313" key="3">
    <source>
        <dbReference type="Proteomes" id="UP000198702"/>
    </source>
</evidence>
<gene>
    <name evidence="2" type="ORF">SAMN04487751_1474</name>
</gene>
<keyword evidence="1" id="KW-0732">Signal</keyword>
<evidence type="ECO:0000313" key="2">
    <source>
        <dbReference type="EMBL" id="SFI37501.1"/>
    </source>
</evidence>
<protein>
    <submittedName>
        <fullName evidence="2">Uncharacterized protein</fullName>
    </submittedName>
</protein>
<dbReference type="RefSeq" id="WP_028495946.1">
    <property type="nucleotide sequence ID" value="NZ_FOQZ01000001.1"/>
</dbReference>
<accession>A0A7Z7D1S6</accession>
<sequence>MPHDDDEVVTMFSTRKRVGAAAVLGIALTALAVPAAAIAADPIVLPAGLACDFEVSLQAVTEANTVTRERVDRDGNSMVRLAGKGSTYVVTNTETGASVTLPGRGFTQTTTTYADGSSRTRDTGHNLVILFPTDNPAGPSTTLYIGVVELTNTADGVTTLGRNVGRSRDICAELS</sequence>
<evidence type="ECO:0000256" key="1">
    <source>
        <dbReference type="SAM" id="SignalP"/>
    </source>
</evidence>
<dbReference type="EMBL" id="FOQZ01000001">
    <property type="protein sequence ID" value="SFI37501.1"/>
    <property type="molecule type" value="Genomic_DNA"/>
</dbReference>
<feature type="chain" id="PRO_5031191036" evidence="1">
    <location>
        <begin position="40"/>
        <end position="175"/>
    </location>
</feature>
<feature type="signal peptide" evidence="1">
    <location>
        <begin position="1"/>
        <end position="39"/>
    </location>
</feature>
<dbReference type="AlphaFoldDB" id="A0A7Z7D1S6"/>
<proteinExistence type="predicted"/>
<organism evidence="2 3">
    <name type="scientific">Microbacterium saccharophilum</name>
    <dbReference type="NCBI Taxonomy" id="1213358"/>
    <lineage>
        <taxon>Bacteria</taxon>
        <taxon>Bacillati</taxon>
        <taxon>Actinomycetota</taxon>
        <taxon>Actinomycetes</taxon>
        <taxon>Micrococcales</taxon>
        <taxon>Microbacteriaceae</taxon>
        <taxon>Microbacterium</taxon>
    </lineage>
</organism>
<name>A0A7Z7D1S6_9MICO</name>
<reference evidence="2 3" key="1">
    <citation type="submission" date="2016-10" db="EMBL/GenBank/DDBJ databases">
        <authorList>
            <person name="Varghese N."/>
            <person name="Submissions S."/>
        </authorList>
    </citation>
    <scope>NUCLEOTIDE SEQUENCE [LARGE SCALE GENOMIC DNA]</scope>
    <source>
        <strain evidence="2 3">UNC380MFSha3.1</strain>
    </source>
</reference>
<comment type="caution">
    <text evidence="2">The sequence shown here is derived from an EMBL/GenBank/DDBJ whole genome shotgun (WGS) entry which is preliminary data.</text>
</comment>